<name>A0ABP8JK03_9ACTN</name>
<dbReference type="Proteomes" id="UP001500635">
    <property type="component" value="Unassembled WGS sequence"/>
</dbReference>
<dbReference type="InterPro" id="IPR029045">
    <property type="entry name" value="ClpP/crotonase-like_dom_sf"/>
</dbReference>
<protein>
    <submittedName>
        <fullName evidence="1">Enoyl-CoA hydratase</fullName>
    </submittedName>
</protein>
<proteinExistence type="predicted"/>
<gene>
    <name evidence="1" type="ORF">GCM10023147_21620</name>
</gene>
<reference evidence="2" key="1">
    <citation type="journal article" date="2019" name="Int. J. Syst. Evol. Microbiol.">
        <title>The Global Catalogue of Microorganisms (GCM) 10K type strain sequencing project: providing services to taxonomists for standard genome sequencing and annotation.</title>
        <authorList>
            <consortium name="The Broad Institute Genomics Platform"/>
            <consortium name="The Broad Institute Genome Sequencing Center for Infectious Disease"/>
            <person name="Wu L."/>
            <person name="Ma J."/>
        </authorList>
    </citation>
    <scope>NUCLEOTIDE SEQUENCE [LARGE SCALE GENOMIC DNA]</scope>
    <source>
        <strain evidence="2">JCM 17688</strain>
    </source>
</reference>
<dbReference type="Pfam" id="PF00378">
    <property type="entry name" value="ECH_1"/>
    <property type="match status" value="1"/>
</dbReference>
<dbReference type="Gene3D" id="3.90.226.10">
    <property type="entry name" value="2-enoyl-CoA Hydratase, Chain A, domain 1"/>
    <property type="match status" value="1"/>
</dbReference>
<organism evidence="1 2">
    <name type="scientific">Tsukamurella soli</name>
    <dbReference type="NCBI Taxonomy" id="644556"/>
    <lineage>
        <taxon>Bacteria</taxon>
        <taxon>Bacillati</taxon>
        <taxon>Actinomycetota</taxon>
        <taxon>Actinomycetes</taxon>
        <taxon>Mycobacteriales</taxon>
        <taxon>Tsukamurellaceae</taxon>
        <taxon>Tsukamurella</taxon>
    </lineage>
</organism>
<dbReference type="CDD" id="cd06558">
    <property type="entry name" value="crotonase-like"/>
    <property type="match status" value="1"/>
</dbReference>
<dbReference type="SUPFAM" id="SSF52096">
    <property type="entry name" value="ClpP/crotonase"/>
    <property type="match status" value="1"/>
</dbReference>
<dbReference type="EMBL" id="BAABFR010000027">
    <property type="protein sequence ID" value="GAA4392079.1"/>
    <property type="molecule type" value="Genomic_DNA"/>
</dbReference>
<accession>A0ABP8JK03</accession>
<sequence>MTGNLVEYTVTDRIAELTLNRPEEANAIDLATAQALLAAVERVAADDDVDVVLLLGAGPRFCGGGDLAAMAAAADRPTFLAELAGAAHDAVRALDALAKPVVVGVQGAAAGVGLSFVLGGDIVVAGASAKFVTAYTSVGLTPDGGQSWLLPRIVGQRRALELILTSQPLTAERAQALGIVSTVCDDDDVAASARAAAAALVGRPAHALGAARRLIRASWAHTLGEHLDIEAAAVAHASGTPEATALIDRFVAKRGA</sequence>
<evidence type="ECO:0000313" key="1">
    <source>
        <dbReference type="EMBL" id="GAA4392079.1"/>
    </source>
</evidence>
<dbReference type="PANTHER" id="PTHR43459">
    <property type="entry name" value="ENOYL-COA HYDRATASE"/>
    <property type="match status" value="1"/>
</dbReference>
<comment type="caution">
    <text evidence="1">The sequence shown here is derived from an EMBL/GenBank/DDBJ whole genome shotgun (WGS) entry which is preliminary data.</text>
</comment>
<dbReference type="PANTHER" id="PTHR43459:SF1">
    <property type="entry name" value="EG:BACN32G11.4 PROTEIN"/>
    <property type="match status" value="1"/>
</dbReference>
<keyword evidence="2" id="KW-1185">Reference proteome</keyword>
<evidence type="ECO:0000313" key="2">
    <source>
        <dbReference type="Proteomes" id="UP001500635"/>
    </source>
</evidence>
<dbReference type="RefSeq" id="WP_344995015.1">
    <property type="nucleotide sequence ID" value="NZ_BAABFR010000027.1"/>
</dbReference>
<dbReference type="InterPro" id="IPR001753">
    <property type="entry name" value="Enoyl-CoA_hydra/iso"/>
</dbReference>